<sequence>MPNIADIIEVAEELEDKAVVPASKRCVAVRNRNASCRKCIDACPADAISVHNNVLSVDHKACVACGACTVVCPTEALIPVRPADEALEQAAAEAMASLDGRAVIACARIASKGLADPHKFAEAPCLARVDESLLLGLAAVGAKDIVLVDGCCKTCRFRETSPGVDETIASANSLMQAQGAPAMVSRASEFPEGLALKNAKSLLGEARRGFFTSATSWTASAAGKTAEMVIRKNLGMKAKDATLREQLGAGASGTLPQFQERRRSQVLDAMDRLGEPAVEQIETRLFGRVEIDASVCNSCGMCAVFCPTGALSKSPIKPSPNADGTPDGGSFLEFSCAECVQCGLCLDACMKKCISVSPQVRTAELFDFEPRFIYLPKPQARPGILSNFKR</sequence>
<protein>
    <submittedName>
        <fullName evidence="6">4Fe-4S ferredoxin</fullName>
    </submittedName>
</protein>
<gene>
    <name evidence="6" type="ORF">C1880_04555</name>
</gene>
<feature type="domain" description="4Fe-4S ferredoxin-type" evidence="5">
    <location>
        <begin position="330"/>
        <end position="359"/>
    </location>
</feature>
<dbReference type="STRING" id="1034345.GCA_000236865_00463"/>
<evidence type="ECO:0000256" key="4">
    <source>
        <dbReference type="ARBA" id="ARBA00023014"/>
    </source>
</evidence>
<dbReference type="RefSeq" id="WP_114620461.1">
    <property type="nucleotide sequence ID" value="NZ_CAUDTN010000015.1"/>
</dbReference>
<accession>A0A369LBR6</accession>
<dbReference type="PROSITE" id="PS51379">
    <property type="entry name" value="4FE4S_FER_2"/>
    <property type="match status" value="3"/>
</dbReference>
<keyword evidence="4" id="KW-0411">Iron-sulfur</keyword>
<dbReference type="Gene3D" id="3.30.70.20">
    <property type="match status" value="2"/>
</dbReference>
<comment type="caution">
    <text evidence="6">The sequence shown here is derived from an EMBL/GenBank/DDBJ whole genome shotgun (WGS) entry which is preliminary data.</text>
</comment>
<evidence type="ECO:0000313" key="7">
    <source>
        <dbReference type="Proteomes" id="UP000253792"/>
    </source>
</evidence>
<dbReference type="Proteomes" id="UP000253792">
    <property type="component" value="Unassembled WGS sequence"/>
</dbReference>
<proteinExistence type="predicted"/>
<evidence type="ECO:0000313" key="6">
    <source>
        <dbReference type="EMBL" id="RDB56159.1"/>
    </source>
</evidence>
<dbReference type="InterPro" id="IPR017896">
    <property type="entry name" value="4Fe4S_Fe-S-bd"/>
</dbReference>
<reference evidence="6 7" key="1">
    <citation type="journal article" date="2018" name="Elife">
        <title>Discovery and characterization of a prevalent human gut bacterial enzyme sufficient for the inactivation of a family of plant toxins.</title>
        <authorList>
            <person name="Koppel N."/>
            <person name="Bisanz J.E."/>
            <person name="Pandelia M.E."/>
            <person name="Turnbaugh P.J."/>
            <person name="Balskus E.P."/>
        </authorList>
    </citation>
    <scope>NUCLEOTIDE SEQUENCE [LARGE SCALE GENOMIC DNA]</scope>
    <source>
        <strain evidence="7">anaerobia AP69FAA</strain>
    </source>
</reference>
<dbReference type="EMBL" id="PPTP01000003">
    <property type="protein sequence ID" value="RDB56159.1"/>
    <property type="molecule type" value="Genomic_DNA"/>
</dbReference>
<dbReference type="InterPro" id="IPR017900">
    <property type="entry name" value="4Fe4S_Fe_S_CS"/>
</dbReference>
<evidence type="ECO:0000256" key="1">
    <source>
        <dbReference type="ARBA" id="ARBA00022485"/>
    </source>
</evidence>
<evidence type="ECO:0000259" key="5">
    <source>
        <dbReference type="PROSITE" id="PS51379"/>
    </source>
</evidence>
<evidence type="ECO:0000256" key="3">
    <source>
        <dbReference type="ARBA" id="ARBA00023004"/>
    </source>
</evidence>
<dbReference type="SUPFAM" id="SSF54862">
    <property type="entry name" value="4Fe-4S ferredoxins"/>
    <property type="match status" value="2"/>
</dbReference>
<feature type="domain" description="4Fe-4S ferredoxin-type" evidence="5">
    <location>
        <begin position="287"/>
        <end position="316"/>
    </location>
</feature>
<dbReference type="PANTHER" id="PTHR43687:SF4">
    <property type="entry name" value="BLR5484 PROTEIN"/>
    <property type="match status" value="1"/>
</dbReference>
<dbReference type="GO" id="GO:0051539">
    <property type="term" value="F:4 iron, 4 sulfur cluster binding"/>
    <property type="evidence" value="ECO:0007669"/>
    <property type="project" value="UniProtKB-KW"/>
</dbReference>
<name>A0A369LBR6_9ACTN</name>
<dbReference type="PROSITE" id="PS00198">
    <property type="entry name" value="4FE4S_FER_1"/>
    <property type="match status" value="2"/>
</dbReference>
<dbReference type="InterPro" id="IPR050572">
    <property type="entry name" value="Fe-S_Ferredoxin"/>
</dbReference>
<keyword evidence="1" id="KW-0004">4Fe-4S</keyword>
<evidence type="ECO:0000256" key="2">
    <source>
        <dbReference type="ARBA" id="ARBA00022723"/>
    </source>
</evidence>
<dbReference type="AlphaFoldDB" id="A0A369LBR6"/>
<keyword evidence="3" id="KW-0408">Iron</keyword>
<keyword evidence="2" id="KW-0479">Metal-binding</keyword>
<dbReference type="OrthoDB" id="9803397at2"/>
<dbReference type="Pfam" id="PF00037">
    <property type="entry name" value="Fer4"/>
    <property type="match status" value="1"/>
</dbReference>
<dbReference type="GO" id="GO:0046872">
    <property type="term" value="F:metal ion binding"/>
    <property type="evidence" value="ECO:0007669"/>
    <property type="project" value="UniProtKB-KW"/>
</dbReference>
<dbReference type="Pfam" id="PF13187">
    <property type="entry name" value="Fer4_9"/>
    <property type="match status" value="1"/>
</dbReference>
<feature type="domain" description="4Fe-4S ferredoxin-type" evidence="5">
    <location>
        <begin position="53"/>
        <end position="82"/>
    </location>
</feature>
<keyword evidence="7" id="KW-1185">Reference proteome</keyword>
<dbReference type="PANTHER" id="PTHR43687">
    <property type="entry name" value="ADENYLYLSULFATE REDUCTASE, BETA SUBUNIT"/>
    <property type="match status" value="1"/>
</dbReference>
<organism evidence="6 7">
    <name type="scientific">Senegalimassilia anaerobia</name>
    <dbReference type="NCBI Taxonomy" id="1473216"/>
    <lineage>
        <taxon>Bacteria</taxon>
        <taxon>Bacillati</taxon>
        <taxon>Actinomycetota</taxon>
        <taxon>Coriobacteriia</taxon>
        <taxon>Coriobacteriales</taxon>
        <taxon>Coriobacteriaceae</taxon>
        <taxon>Senegalimassilia</taxon>
    </lineage>
</organism>